<accession>A0ABT5TFS4</accession>
<dbReference type="EMBL" id="JAQZSM010000098">
    <property type="protein sequence ID" value="MDD7973978.1"/>
    <property type="molecule type" value="Genomic_DNA"/>
</dbReference>
<name>A0ABT5TFS4_9RHOB</name>
<dbReference type="RefSeq" id="WP_274354625.1">
    <property type="nucleotide sequence ID" value="NZ_JAQZSM010000098.1"/>
</dbReference>
<evidence type="ECO:0000313" key="1">
    <source>
        <dbReference type="EMBL" id="MDD7973978.1"/>
    </source>
</evidence>
<reference evidence="1" key="1">
    <citation type="submission" date="2023-02" db="EMBL/GenBank/DDBJ databases">
        <title>Description of Roseinatronobacter alkalisoli sp. nov., an alkaliphilic bacerium isolated from soda soil.</title>
        <authorList>
            <person name="Wei W."/>
        </authorList>
    </citation>
    <scope>NUCLEOTIDE SEQUENCE</scope>
    <source>
        <strain evidence="1">HJB301</strain>
    </source>
</reference>
<protein>
    <recommendedName>
        <fullName evidence="3">Transposase</fullName>
    </recommendedName>
</protein>
<proteinExistence type="predicted"/>
<sequence length="110" mass="12676">RFARSIPMMVTSDMDALSFCDVFSKHHLGTLRCRREGASMPSTKPIETVHTDATHWIVEQQRGDDGNLTLASAETLFSNLIWCRFHRRVEILKPRCEVVGVLYPRRFDLV</sequence>
<comment type="caution">
    <text evidence="1">The sequence shown here is derived from an EMBL/GenBank/DDBJ whole genome shotgun (WGS) entry which is preliminary data.</text>
</comment>
<keyword evidence="2" id="KW-1185">Reference proteome</keyword>
<gene>
    <name evidence="1" type="ORF">PUT78_23455</name>
</gene>
<dbReference type="Proteomes" id="UP001431784">
    <property type="component" value="Unassembled WGS sequence"/>
</dbReference>
<feature type="non-terminal residue" evidence="1">
    <location>
        <position position="1"/>
    </location>
</feature>
<evidence type="ECO:0000313" key="2">
    <source>
        <dbReference type="Proteomes" id="UP001431784"/>
    </source>
</evidence>
<organism evidence="1 2">
    <name type="scientific">Roseinatronobacter alkalisoli</name>
    <dbReference type="NCBI Taxonomy" id="3028235"/>
    <lineage>
        <taxon>Bacteria</taxon>
        <taxon>Pseudomonadati</taxon>
        <taxon>Pseudomonadota</taxon>
        <taxon>Alphaproteobacteria</taxon>
        <taxon>Rhodobacterales</taxon>
        <taxon>Paracoccaceae</taxon>
        <taxon>Roseinatronobacter</taxon>
    </lineage>
</organism>
<evidence type="ECO:0008006" key="3">
    <source>
        <dbReference type="Google" id="ProtNLM"/>
    </source>
</evidence>